<dbReference type="InterPro" id="IPR011051">
    <property type="entry name" value="RmlC_Cupin_sf"/>
</dbReference>
<gene>
    <name evidence="1" type="ORF">Aru02nite_30700</name>
</gene>
<comment type="caution">
    <text evidence="1">The sequence shown here is derived from an EMBL/GenBank/DDBJ whole genome shotgun (WGS) entry which is preliminary data.</text>
</comment>
<evidence type="ECO:0000313" key="2">
    <source>
        <dbReference type="Proteomes" id="UP000612808"/>
    </source>
</evidence>
<reference evidence="1" key="1">
    <citation type="submission" date="2021-01" db="EMBL/GenBank/DDBJ databases">
        <title>Whole genome shotgun sequence of Actinocatenispora rupis NBRC 107355.</title>
        <authorList>
            <person name="Komaki H."/>
            <person name="Tamura T."/>
        </authorList>
    </citation>
    <scope>NUCLEOTIDE SEQUENCE</scope>
    <source>
        <strain evidence="1">NBRC 107355</strain>
    </source>
</reference>
<sequence>MQVFTFDRAEHEVTGDGSVSLHATRIAQFAEQARATCLAVAPGGVIGTHPAVSHQVLLIVAGAGWVAGEDGAPVPVTAGQAAYWAPGERHTTGSDTGLTAIALEGGPVTIFAPETA</sequence>
<dbReference type="SUPFAM" id="SSF51182">
    <property type="entry name" value="RmlC-like cupins"/>
    <property type="match status" value="1"/>
</dbReference>
<keyword evidence="2" id="KW-1185">Reference proteome</keyword>
<proteinExistence type="predicted"/>
<name>A0A8J3J5W4_9ACTN</name>
<dbReference type="Gene3D" id="2.60.120.10">
    <property type="entry name" value="Jelly Rolls"/>
    <property type="match status" value="1"/>
</dbReference>
<accession>A0A8J3J5W4</accession>
<dbReference type="Proteomes" id="UP000612808">
    <property type="component" value="Unassembled WGS sequence"/>
</dbReference>
<evidence type="ECO:0000313" key="1">
    <source>
        <dbReference type="EMBL" id="GID12181.1"/>
    </source>
</evidence>
<dbReference type="RefSeq" id="WP_203658171.1">
    <property type="nucleotide sequence ID" value="NZ_BAAAZM010000009.1"/>
</dbReference>
<dbReference type="InterPro" id="IPR014710">
    <property type="entry name" value="RmlC-like_jellyroll"/>
</dbReference>
<organism evidence="1 2">
    <name type="scientific">Actinocatenispora rupis</name>
    <dbReference type="NCBI Taxonomy" id="519421"/>
    <lineage>
        <taxon>Bacteria</taxon>
        <taxon>Bacillati</taxon>
        <taxon>Actinomycetota</taxon>
        <taxon>Actinomycetes</taxon>
        <taxon>Micromonosporales</taxon>
        <taxon>Micromonosporaceae</taxon>
        <taxon>Actinocatenispora</taxon>
    </lineage>
</organism>
<protein>
    <recommendedName>
        <fullName evidence="3">Cupin domain-containing protein</fullName>
    </recommendedName>
</protein>
<dbReference type="EMBL" id="BOMB01000017">
    <property type="protein sequence ID" value="GID12181.1"/>
    <property type="molecule type" value="Genomic_DNA"/>
</dbReference>
<evidence type="ECO:0008006" key="3">
    <source>
        <dbReference type="Google" id="ProtNLM"/>
    </source>
</evidence>
<dbReference type="AlphaFoldDB" id="A0A8J3J5W4"/>